<dbReference type="Gene3D" id="3.40.50.2000">
    <property type="entry name" value="Glycogen Phosphorylase B"/>
    <property type="match status" value="1"/>
</dbReference>
<protein>
    <submittedName>
        <fullName evidence="3">Glycosyltransferase involved in cell wall biosynthesis</fullName>
    </submittedName>
</protein>
<comment type="caution">
    <text evidence="3">The sequence shown here is derived from an EMBL/GenBank/DDBJ whole genome shotgun (WGS) entry which is preliminary data.</text>
</comment>
<organism evidence="3 4">
    <name type="scientific">Sphingomonas vulcanisoli</name>
    <dbReference type="NCBI Taxonomy" id="1658060"/>
    <lineage>
        <taxon>Bacteria</taxon>
        <taxon>Pseudomonadati</taxon>
        <taxon>Pseudomonadota</taxon>
        <taxon>Alphaproteobacteria</taxon>
        <taxon>Sphingomonadales</taxon>
        <taxon>Sphingomonadaceae</taxon>
        <taxon>Sphingomonas</taxon>
    </lineage>
</organism>
<proteinExistence type="predicted"/>
<name>A0ABX0TVA2_9SPHN</name>
<keyword evidence="4" id="KW-1185">Reference proteome</keyword>
<dbReference type="Proteomes" id="UP000727456">
    <property type="component" value="Unassembled WGS sequence"/>
</dbReference>
<evidence type="ECO:0000256" key="1">
    <source>
        <dbReference type="ARBA" id="ARBA00022679"/>
    </source>
</evidence>
<accession>A0ABX0TVA2</accession>
<evidence type="ECO:0000313" key="4">
    <source>
        <dbReference type="Proteomes" id="UP000727456"/>
    </source>
</evidence>
<feature type="domain" description="Glycosyl transferase family 1" evidence="2">
    <location>
        <begin position="208"/>
        <end position="342"/>
    </location>
</feature>
<dbReference type="CDD" id="cd03809">
    <property type="entry name" value="GT4_MtfB-like"/>
    <property type="match status" value="1"/>
</dbReference>
<dbReference type="RefSeq" id="WP_167075112.1">
    <property type="nucleotide sequence ID" value="NZ_JAAOZC010000011.1"/>
</dbReference>
<dbReference type="Pfam" id="PF00534">
    <property type="entry name" value="Glycos_transf_1"/>
    <property type="match status" value="1"/>
</dbReference>
<evidence type="ECO:0000313" key="3">
    <source>
        <dbReference type="EMBL" id="NIJ09466.1"/>
    </source>
</evidence>
<dbReference type="PANTHER" id="PTHR46401">
    <property type="entry name" value="GLYCOSYLTRANSFERASE WBBK-RELATED"/>
    <property type="match status" value="1"/>
</dbReference>
<sequence length="376" mass="40290">MDERILLRGRTGVGAYARGLRAAIREIAGDVTLIADRADPLGRPPAPLGRVGRVARALLPLTICARPAIPNEEQDERYFGTDLFRLSQVHFDIWGRPLSISVPGPPGIAHWSYPLPIRVEGWRNIYTVHDVIPLTAPTLTPINAGRHRRLLKALGRGAAAFVTVSGTAKREIEAALGADAPLTVDCGQAVSASRSPASSLPEPLTHRGYLLVAGTVERRKNIAAIIAAYKASRVLLPLVIAGPDGWEASEVESLLDDPSIIRLPYLPTETMRCLIANARALLMVSLAEGFGLPIAEALADGTPVITSNRGAQAETAAAAGLLVDPSDVFEISAAITRISTNDICWSTLSYMGRARSETFTPETFSSRLSALYRDLV</sequence>
<gene>
    <name evidence="3" type="ORF">FHS31_003098</name>
</gene>
<dbReference type="SUPFAM" id="SSF53756">
    <property type="entry name" value="UDP-Glycosyltransferase/glycogen phosphorylase"/>
    <property type="match status" value="1"/>
</dbReference>
<reference evidence="3 4" key="1">
    <citation type="submission" date="2020-03" db="EMBL/GenBank/DDBJ databases">
        <title>Genomic Encyclopedia of Type Strains, Phase III (KMG-III): the genomes of soil and plant-associated and newly described type strains.</title>
        <authorList>
            <person name="Whitman W."/>
        </authorList>
    </citation>
    <scope>NUCLEOTIDE SEQUENCE [LARGE SCALE GENOMIC DNA]</scope>
    <source>
        <strain evidence="3 4">CECT 8804</strain>
    </source>
</reference>
<evidence type="ECO:0000259" key="2">
    <source>
        <dbReference type="Pfam" id="PF00534"/>
    </source>
</evidence>
<dbReference type="EMBL" id="JAAOZC010000011">
    <property type="protein sequence ID" value="NIJ09466.1"/>
    <property type="molecule type" value="Genomic_DNA"/>
</dbReference>
<dbReference type="InterPro" id="IPR001296">
    <property type="entry name" value="Glyco_trans_1"/>
</dbReference>
<dbReference type="PANTHER" id="PTHR46401:SF2">
    <property type="entry name" value="GLYCOSYLTRANSFERASE WBBK-RELATED"/>
    <property type="match status" value="1"/>
</dbReference>
<keyword evidence="1" id="KW-0808">Transferase</keyword>